<dbReference type="Pfam" id="PF00583">
    <property type="entry name" value="Acetyltransf_1"/>
    <property type="match status" value="1"/>
</dbReference>
<organism evidence="4 5">
    <name type="scientific">Glutamicibacter halophytocola</name>
    <dbReference type="NCBI Taxonomy" id="1933880"/>
    <lineage>
        <taxon>Bacteria</taxon>
        <taxon>Bacillati</taxon>
        <taxon>Actinomycetota</taxon>
        <taxon>Actinomycetes</taxon>
        <taxon>Micrococcales</taxon>
        <taxon>Micrococcaceae</taxon>
        <taxon>Glutamicibacter</taxon>
    </lineage>
</organism>
<feature type="domain" description="N-acetyltransferase" evidence="3">
    <location>
        <begin position="7"/>
        <end position="156"/>
    </location>
</feature>
<evidence type="ECO:0000259" key="3">
    <source>
        <dbReference type="PROSITE" id="PS51186"/>
    </source>
</evidence>
<sequence>MIPNDIIAKRDEPVPEDVARLLASVPEWFAQPESNAQYIRAASSKETWTVRDTQQQVLAVALVDRHFPQAIEIHLIVVDRAHHGLGIGSELVAVIERDALAGNVRLMQVKTLGASHPDAGYAKTRRFYEKLGFLSLEETELWGSGTPCLIMVKPLDQVAASA</sequence>
<name>A0AA94XSQ5_9MICC</name>
<evidence type="ECO:0000256" key="2">
    <source>
        <dbReference type="ARBA" id="ARBA00023315"/>
    </source>
</evidence>
<evidence type="ECO:0000313" key="4">
    <source>
        <dbReference type="EMBL" id="UUX57871.1"/>
    </source>
</evidence>
<dbReference type="InterPro" id="IPR000182">
    <property type="entry name" value="GNAT_dom"/>
</dbReference>
<gene>
    <name evidence="4" type="ORF">NUH22_11170</name>
</gene>
<protein>
    <submittedName>
        <fullName evidence="4">GNAT family N-acetyltransferase</fullName>
    </submittedName>
</protein>
<dbReference type="PROSITE" id="PS51186">
    <property type="entry name" value="GNAT"/>
    <property type="match status" value="1"/>
</dbReference>
<dbReference type="AlphaFoldDB" id="A0AA94XSQ5"/>
<dbReference type="InterPro" id="IPR016181">
    <property type="entry name" value="Acyl_CoA_acyltransferase"/>
</dbReference>
<accession>A0AA94XSQ5</accession>
<dbReference type="Gene3D" id="3.40.630.30">
    <property type="match status" value="1"/>
</dbReference>
<keyword evidence="1" id="KW-0808">Transferase</keyword>
<keyword evidence="2" id="KW-0012">Acyltransferase</keyword>
<dbReference type="RefSeq" id="WP_257745319.1">
    <property type="nucleotide sequence ID" value="NZ_CP102487.1"/>
</dbReference>
<proteinExistence type="predicted"/>
<reference evidence="4" key="1">
    <citation type="journal article" date="2022" name="Pest Manag. Sci.">
        <title>Glutamicibacter halophytocola-mediated host fitness of potato tuber moth on Solanaceae crops.</title>
        <authorList>
            <person name="Wang W."/>
            <person name="Xiao G."/>
            <person name="Du G."/>
            <person name="Chang L."/>
            <person name="Yang Y."/>
            <person name="Ye J."/>
            <person name="Chen B."/>
        </authorList>
    </citation>
    <scope>NUCLEOTIDE SEQUENCE</scope>
    <source>
        <strain evidence="4">S2</strain>
    </source>
</reference>
<dbReference type="EMBL" id="CP102487">
    <property type="protein sequence ID" value="UUX57871.1"/>
    <property type="molecule type" value="Genomic_DNA"/>
</dbReference>
<dbReference type="SUPFAM" id="SSF55729">
    <property type="entry name" value="Acyl-CoA N-acyltransferases (Nat)"/>
    <property type="match status" value="1"/>
</dbReference>
<dbReference type="PANTHER" id="PTHR43877:SF2">
    <property type="entry name" value="AMINOALKYLPHOSPHONATE N-ACETYLTRANSFERASE-RELATED"/>
    <property type="match status" value="1"/>
</dbReference>
<dbReference type="CDD" id="cd04301">
    <property type="entry name" value="NAT_SF"/>
    <property type="match status" value="1"/>
</dbReference>
<dbReference type="InterPro" id="IPR050832">
    <property type="entry name" value="Bact_Acetyltransf"/>
</dbReference>
<evidence type="ECO:0000313" key="5">
    <source>
        <dbReference type="Proteomes" id="UP001060018"/>
    </source>
</evidence>
<dbReference type="GO" id="GO:0016747">
    <property type="term" value="F:acyltransferase activity, transferring groups other than amino-acyl groups"/>
    <property type="evidence" value="ECO:0007669"/>
    <property type="project" value="InterPro"/>
</dbReference>
<dbReference type="Proteomes" id="UP001060018">
    <property type="component" value="Chromosome"/>
</dbReference>
<dbReference type="PANTHER" id="PTHR43877">
    <property type="entry name" value="AMINOALKYLPHOSPHONATE N-ACETYLTRANSFERASE-RELATED-RELATED"/>
    <property type="match status" value="1"/>
</dbReference>
<evidence type="ECO:0000256" key="1">
    <source>
        <dbReference type="ARBA" id="ARBA00022679"/>
    </source>
</evidence>